<keyword evidence="4" id="KW-1185">Reference proteome</keyword>
<dbReference type="Pfam" id="PF20009">
    <property type="entry name" value="GEVED"/>
    <property type="match status" value="1"/>
</dbReference>
<dbReference type="InterPro" id="IPR012334">
    <property type="entry name" value="Pectin_lyas_fold"/>
</dbReference>
<dbReference type="SMART" id="SM00034">
    <property type="entry name" value="CLECT"/>
    <property type="match status" value="1"/>
</dbReference>
<dbReference type="EMBL" id="CP037423">
    <property type="protein sequence ID" value="QDV47069.1"/>
    <property type="molecule type" value="Genomic_DNA"/>
</dbReference>
<dbReference type="PROSITE" id="PS50041">
    <property type="entry name" value="C_TYPE_LECTIN_2"/>
    <property type="match status" value="1"/>
</dbReference>
<dbReference type="InterPro" id="IPR016186">
    <property type="entry name" value="C-type_lectin-like/link_sf"/>
</dbReference>
<dbReference type="KEGG" id="snep:Enr13x_69780"/>
<dbReference type="NCBIfam" id="NF012200">
    <property type="entry name" value="choice_anch_D"/>
    <property type="match status" value="3"/>
</dbReference>
<gene>
    <name evidence="3" type="ORF">Enr13x_69780</name>
</gene>
<dbReference type="InterPro" id="IPR006626">
    <property type="entry name" value="PbH1"/>
</dbReference>
<dbReference type="Gene3D" id="2.60.40.10">
    <property type="entry name" value="Immunoglobulins"/>
    <property type="match status" value="4"/>
</dbReference>
<name>A0A518I1S9_9BACT</name>
<dbReference type="InterPro" id="IPR028994">
    <property type="entry name" value="Integrin_alpha_N"/>
</dbReference>
<dbReference type="CDD" id="cd00037">
    <property type="entry name" value="CLECT"/>
    <property type="match status" value="1"/>
</dbReference>
<dbReference type="InterPro" id="IPR002105">
    <property type="entry name" value="Dockerin_1_rpt"/>
</dbReference>
<dbReference type="InterPro" id="IPR018247">
    <property type="entry name" value="EF_Hand_1_Ca_BS"/>
</dbReference>
<dbReference type="Pfam" id="PF13229">
    <property type="entry name" value="Beta_helix"/>
    <property type="match status" value="1"/>
</dbReference>
<dbReference type="PROSITE" id="PS00018">
    <property type="entry name" value="EF_HAND_1"/>
    <property type="match status" value="1"/>
</dbReference>
<dbReference type="SUPFAM" id="SSF56436">
    <property type="entry name" value="C-type lectin-like"/>
    <property type="match status" value="1"/>
</dbReference>
<proteinExistence type="predicted"/>
<dbReference type="InterPro" id="IPR045474">
    <property type="entry name" value="GEVED"/>
</dbReference>
<dbReference type="SUPFAM" id="SSF69318">
    <property type="entry name" value="Integrin alpha N-terminal domain"/>
    <property type="match status" value="1"/>
</dbReference>
<dbReference type="InterPro" id="IPR001304">
    <property type="entry name" value="C-type_lectin-like"/>
</dbReference>
<dbReference type="InterPro" id="IPR039448">
    <property type="entry name" value="Beta_helix"/>
</dbReference>
<dbReference type="Proteomes" id="UP000319004">
    <property type="component" value="Chromosome"/>
</dbReference>
<dbReference type="GO" id="GO:0000272">
    <property type="term" value="P:polysaccharide catabolic process"/>
    <property type="evidence" value="ECO:0007669"/>
    <property type="project" value="InterPro"/>
</dbReference>
<dbReference type="Pfam" id="PF00059">
    <property type="entry name" value="Lectin_C"/>
    <property type="match status" value="1"/>
</dbReference>
<dbReference type="Gene3D" id="2.160.20.10">
    <property type="entry name" value="Single-stranded right-handed beta-helix, Pectin lyase-like"/>
    <property type="match status" value="3"/>
</dbReference>
<dbReference type="Pfam" id="PF00404">
    <property type="entry name" value="Dockerin_1"/>
    <property type="match status" value="1"/>
</dbReference>
<reference evidence="3 4" key="1">
    <citation type="submission" date="2019-03" db="EMBL/GenBank/DDBJ databases">
        <title>Deep-cultivation of Planctomycetes and their phenomic and genomic characterization uncovers novel biology.</title>
        <authorList>
            <person name="Wiegand S."/>
            <person name="Jogler M."/>
            <person name="Boedeker C."/>
            <person name="Pinto D."/>
            <person name="Vollmers J."/>
            <person name="Rivas-Marin E."/>
            <person name="Kohn T."/>
            <person name="Peeters S.H."/>
            <person name="Heuer A."/>
            <person name="Rast P."/>
            <person name="Oberbeckmann S."/>
            <person name="Bunk B."/>
            <person name="Jeske O."/>
            <person name="Meyerdierks A."/>
            <person name="Storesund J.E."/>
            <person name="Kallscheuer N."/>
            <person name="Luecker S."/>
            <person name="Lage O.M."/>
            <person name="Pohl T."/>
            <person name="Merkel B.J."/>
            <person name="Hornburger P."/>
            <person name="Mueller R.-W."/>
            <person name="Bruemmer F."/>
            <person name="Labrenz M."/>
            <person name="Spormann A.M."/>
            <person name="Op den Camp H."/>
            <person name="Overmann J."/>
            <person name="Amann R."/>
            <person name="Jetten M.S.M."/>
            <person name="Mascher T."/>
            <person name="Medema M.H."/>
            <person name="Devos D.P."/>
            <person name="Kaster A.-K."/>
            <person name="Ovreas L."/>
            <person name="Rohde M."/>
            <person name="Galperin M.Y."/>
            <person name="Jogler C."/>
        </authorList>
    </citation>
    <scope>NUCLEOTIDE SEQUENCE [LARGE SCALE GENOMIC DNA]</scope>
    <source>
        <strain evidence="3 4">Enr13</strain>
    </source>
</reference>
<dbReference type="OrthoDB" id="221462at2"/>
<dbReference type="GO" id="GO:0004553">
    <property type="term" value="F:hydrolase activity, hydrolyzing O-glycosyl compounds"/>
    <property type="evidence" value="ECO:0007669"/>
    <property type="project" value="InterPro"/>
</dbReference>
<evidence type="ECO:0000313" key="4">
    <source>
        <dbReference type="Proteomes" id="UP000319004"/>
    </source>
</evidence>
<dbReference type="InterPro" id="IPR013783">
    <property type="entry name" value="Ig-like_fold"/>
</dbReference>
<organism evidence="3 4">
    <name type="scientific">Stieleria neptunia</name>
    <dbReference type="NCBI Taxonomy" id="2527979"/>
    <lineage>
        <taxon>Bacteria</taxon>
        <taxon>Pseudomonadati</taxon>
        <taxon>Planctomycetota</taxon>
        <taxon>Planctomycetia</taxon>
        <taxon>Pirellulales</taxon>
        <taxon>Pirellulaceae</taxon>
        <taxon>Stieleria</taxon>
    </lineage>
</organism>
<evidence type="ECO:0000259" key="2">
    <source>
        <dbReference type="PROSITE" id="PS50041"/>
    </source>
</evidence>
<dbReference type="InterPro" id="IPR036439">
    <property type="entry name" value="Dockerin_dom_sf"/>
</dbReference>
<dbReference type="SUPFAM" id="SSF51126">
    <property type="entry name" value="Pectin lyase-like"/>
    <property type="match status" value="1"/>
</dbReference>
<sequence length="2510" mass="261744">MARRSPAQLRKPSKRSRFRSLFCDPLEPRLLLAANLHNEALPADVDGNGAVTPSDAAAVIEYLSGSTETKEIVAHFDVSGDGSVTPRDGLLVVNYLANSDPESDGGTFGAAAASAGPDRPAVVVPNGPSADWWFDLDSDPDVEADQSYGLSNDFGADSVFLAADWNGDGEDDLVVVRKDYAAGKWQWFVNTNEDPFYFGLLENPSTGQPADIPVAGDWDGAGGANAGVARPNGEFLDWYITTDDNETAEIGPVLFGLSGDIPVTGDWGVRDPVTGDWEGDGRDKIGTARRGSGLLQWYLDIDGNGGFEAATEGPFEFGLSDPTDTPVVGDWDNDGADDLGVARNVPVANRIDWYRNTDRNDPFAHLPVYQYGLTSHTTVVAGRWGSKPEISVTESGHEIGTGQRVNLAESGLDPTSTTLWINNTGNHPLTVTPGLVPAGFLIADFPPSPIEPGQSAPFTVELDVAVVGYQSGDFTISTNDENESQFLLRLNESAPRISLPEVVADMYPFGTFTVGQSLSHTFEVHNDGRADLVISNPLIEGDFDLQPDAFPTTVKPRGKYKTFTITADTSSPGPRTGTLTFETNDPDANPFVIEFSADVEVPKPDIEASVANGEAFPFGTVTPLSETLLTRVIRIDNVGNAPLVLNSFTLPGNVFSMDGSLFPITIQPKAHTNLSPAFHVDQAVEGLNTSLLTLDINDASENPYVIRLEGTYHSNPASGAMLVVDRASNGGAYPFPDGQESQPSRVPFTISNSGDAPLTLTAASTATADFSIPASGNPGFPLSIPPGDSEVIFVGMDTSSSGPKSGQLRLHHDATPGVYTINLSGNVSSAPVFVKSTHLFSFEKSGVRLVNTTADRSIINPDRSDIVQLTEFSNGEYSFEIVFTAQSLGLTDVNETIDAFAYPYPGGLLYLSTEGRATAGNAQSGEITFGPGDIVSYDPGRGRWSNVFDAASVSLDGNIDGIDYVGSSQFVVSLEQDGQLALGGQNQSVSRNDLLTLYVQTGEFSKRHSASDITTSLANVDAVSSTVGKPIVSLDKFGVGFVDGSTTAEPQDTVRLSEGRWEMFLDGTDFGIEGGNANVSGYQAVSQVGRSSAVYGDYSDAPPRYPQTSHATVPGAPYFGATVDEEPGAQPEANADGDDRDIFFLGESFQGGAENGLMIPALPAGHVMEMGGPVGAAPDAEDGFTIPKLVAGQTMEMGVHVGGAPGVVDGWIDFNGDGDWDDDGEHILDALSLPVGISTVSFVVPSDARPRDTFARFRIAETAVPDAATDVVGGEVEDYKVSFEQTDFLVTHTSDSGAGSLRQAILDANAASGPATIRFEIPDTDEGLVDVDSLLPGGDATPDVFRIAPESALPTLNNASGHPVFIDGSTQQTFGGDTNAFGPEIEISGLSAGGGSHGVVIESDFATLHALVVNDFGNTGVVIRGDHAILTGSFVGTDAIGATAKPNRGTAGVFIDGAEDVIVGGHSIADRNVISGNTRDGIAVDLSRRVDVSGNYIGTTADGMQPLANDEKGIEIGRSHQVRVGGDRRIGSGNVISGNTRHGISVTLGSSEIDISGNFVGVDSQGYNPLGNGERGVSISNSVDVAVGGNKLEGLGNVISANGSHGVIADAGSSLITISGNLIGTDSTGVIDLGNSGRGITVTDVSEVLIGGPIPAHGNVISGNVTNAIGNNFGQLIQDITITSNIIGLNAAGNAAIPNGSPTGDSQGIRIRNAFNVTIGAPGAGNVISGNAGSFARGIGMSQTTNLTIQANRIGTDASGTAMIGNTRDGIHIDSSSVVLIGGAAEGEGNLISGNDRDGVLIEDSIGVDLLGNKIGTDITGMLDFGNGEDGISVYGTTNLRIGGNLGAASNVVSGNDRTGIDLSGYGHNDDFNSGITIAGNLIGTTADGNSPLANRREGLLISRTYRAIVEQNVISGNGVEPSGVPNSAPGVSIQDARLDTTVFQWPVSEGGNDHYYLIAPPMLWADAESTATAVGGHLASVTSQDEADFIQAAFRSTDAFHRSEDLYIGLNDRDVESVFQWTTNEPFDPVGFAPWRSNEPHANGNNDDAVLLKTDGTWDNVRDDSVMFSLFEFEFEPIFSPGTATLQDSEIRLMDNTIGLGLDRLTPLGNGGFGAFIRRSETVWVQGNFVADNGGAGIEFDDTSVAIVGGPLSDARNQIFGNAADGLSITGSSEGVFVGPNSIFNNGGLGIDLGNDGPTPNDPDDVDAGPNGLQNTPTIQRVAISETNTVIFGTLQSDPDTTFSIELFANDVAAAEEAEGEIYLGTAYASTGPTGLGTFQMTVPDVVAPDLYLTATAEHQLRGTSEFSPGVQLSQLVVPTVESIAINRGSASRSQVTSLEVMFDDEVDHAALATAFSLENLSTQTQVTSLVVTAAVNADGKTSVALTFGAGPSVDGRLGEGSLGNSLADGHYKLTIAAASVQSASGGPGMVDDHVFGAEEADGFFRLYGDTDGDRDVDGQDYGRFGLAFLKSSGQSGFDPDLDRDGDGDVDGQDYGSFGIRFLKKLTFP</sequence>
<dbReference type="InterPro" id="IPR011050">
    <property type="entry name" value="Pectin_lyase_fold/virulence"/>
</dbReference>
<dbReference type="Gene3D" id="1.10.1330.10">
    <property type="entry name" value="Dockerin domain"/>
    <property type="match status" value="2"/>
</dbReference>
<evidence type="ECO:0000256" key="1">
    <source>
        <dbReference type="ARBA" id="ARBA00016512"/>
    </source>
</evidence>
<accession>A0A518I1S9</accession>
<dbReference type="Gene3D" id="3.10.100.10">
    <property type="entry name" value="Mannose-Binding Protein A, subunit A"/>
    <property type="match status" value="1"/>
</dbReference>
<feature type="domain" description="C-type lectin" evidence="2">
    <location>
        <begin position="1956"/>
        <end position="2061"/>
    </location>
</feature>
<dbReference type="RefSeq" id="WP_145391164.1">
    <property type="nucleotide sequence ID" value="NZ_CP037423.1"/>
</dbReference>
<dbReference type="InterPro" id="IPR050111">
    <property type="entry name" value="C-type_lectin/snaclec_domain"/>
</dbReference>
<dbReference type="InterPro" id="IPR016187">
    <property type="entry name" value="CTDL_fold"/>
</dbReference>
<evidence type="ECO:0000313" key="3">
    <source>
        <dbReference type="EMBL" id="QDV47069.1"/>
    </source>
</evidence>
<dbReference type="PANTHER" id="PTHR22803">
    <property type="entry name" value="MANNOSE, PHOSPHOLIPASE, LECTIN RECEPTOR RELATED"/>
    <property type="match status" value="1"/>
</dbReference>
<dbReference type="SMART" id="SM00710">
    <property type="entry name" value="PbH1"/>
    <property type="match status" value="10"/>
</dbReference>
<protein>
    <recommendedName>
        <fullName evidence="1">Probable pectate lyase C</fullName>
    </recommendedName>
</protein>